<reference evidence="3 4" key="1">
    <citation type="submission" date="2018-09" db="EMBL/GenBank/DDBJ databases">
        <title>YIM 75507 draft genome.</title>
        <authorList>
            <person name="Tang S."/>
            <person name="Feng Y."/>
        </authorList>
    </citation>
    <scope>NUCLEOTIDE SEQUENCE [LARGE SCALE GENOMIC DNA]</scope>
    <source>
        <strain evidence="3 4">YIM 75507</strain>
    </source>
</reference>
<organism evidence="3 4">
    <name type="scientific">Bailinhaonella thermotolerans</name>
    <dbReference type="NCBI Taxonomy" id="1070861"/>
    <lineage>
        <taxon>Bacteria</taxon>
        <taxon>Bacillati</taxon>
        <taxon>Actinomycetota</taxon>
        <taxon>Actinomycetes</taxon>
        <taxon>Streptosporangiales</taxon>
        <taxon>Streptosporangiaceae</taxon>
        <taxon>Bailinhaonella</taxon>
    </lineage>
</organism>
<feature type="region of interest" description="Disordered" evidence="1">
    <location>
        <begin position="123"/>
        <end position="149"/>
    </location>
</feature>
<keyword evidence="4" id="KW-1185">Reference proteome</keyword>
<evidence type="ECO:0000256" key="2">
    <source>
        <dbReference type="SAM" id="Phobius"/>
    </source>
</evidence>
<keyword evidence="2" id="KW-1133">Transmembrane helix</keyword>
<comment type="caution">
    <text evidence="3">The sequence shown here is derived from an EMBL/GenBank/DDBJ whole genome shotgun (WGS) entry which is preliminary data.</text>
</comment>
<feature type="compositionally biased region" description="Basic and acidic residues" evidence="1">
    <location>
        <begin position="125"/>
        <end position="149"/>
    </location>
</feature>
<name>A0A3A4ASH8_9ACTN</name>
<evidence type="ECO:0000313" key="4">
    <source>
        <dbReference type="Proteomes" id="UP000265768"/>
    </source>
</evidence>
<evidence type="ECO:0008006" key="5">
    <source>
        <dbReference type="Google" id="ProtNLM"/>
    </source>
</evidence>
<dbReference type="Proteomes" id="UP000265768">
    <property type="component" value="Unassembled WGS sequence"/>
</dbReference>
<protein>
    <recommendedName>
        <fullName evidence="5">YtxH domain-containing protein</fullName>
    </recommendedName>
</protein>
<evidence type="ECO:0000256" key="1">
    <source>
        <dbReference type="SAM" id="MobiDB-lite"/>
    </source>
</evidence>
<keyword evidence="2" id="KW-0812">Transmembrane</keyword>
<gene>
    <name evidence="3" type="ORF">D5H75_17420</name>
</gene>
<keyword evidence="2" id="KW-0472">Membrane</keyword>
<sequence length="149" mass="16726">MAKDAVRQARFDQVRGQVVDRAQAVSQRVGPMTLTARAWMAPRIDRAAQSLESDIAPRMARFMSNTAHRIEPRRMRQRRRWPLMVLLVGSAAAVAGIVMQRRSGGQWSDATKADAADWAGQKIEQAGDKVEQMTERAADRVSRSTDDRH</sequence>
<dbReference type="AlphaFoldDB" id="A0A3A4ASH8"/>
<proteinExistence type="predicted"/>
<accession>A0A3A4ASH8</accession>
<dbReference type="EMBL" id="QZEY01000005">
    <property type="protein sequence ID" value="RJL32181.1"/>
    <property type="molecule type" value="Genomic_DNA"/>
</dbReference>
<evidence type="ECO:0000313" key="3">
    <source>
        <dbReference type="EMBL" id="RJL32181.1"/>
    </source>
</evidence>
<feature type="transmembrane region" description="Helical" evidence="2">
    <location>
        <begin position="81"/>
        <end position="99"/>
    </location>
</feature>